<evidence type="ECO:0000313" key="3">
    <source>
        <dbReference type="Proteomes" id="UP000539111"/>
    </source>
</evidence>
<keyword evidence="1" id="KW-0472">Membrane</keyword>
<gene>
    <name evidence="2" type="ORF">BJY26_002516</name>
</gene>
<keyword evidence="1" id="KW-1133">Transmembrane helix</keyword>
<evidence type="ECO:0000256" key="1">
    <source>
        <dbReference type="SAM" id="Phobius"/>
    </source>
</evidence>
<feature type="transmembrane region" description="Helical" evidence="1">
    <location>
        <begin position="98"/>
        <end position="117"/>
    </location>
</feature>
<feature type="transmembrane region" description="Helical" evidence="1">
    <location>
        <begin position="29"/>
        <end position="50"/>
    </location>
</feature>
<accession>A0A7Z0II64</accession>
<organism evidence="2 3">
    <name type="scientific">Spelaeicoccus albus</name>
    <dbReference type="NCBI Taxonomy" id="1280376"/>
    <lineage>
        <taxon>Bacteria</taxon>
        <taxon>Bacillati</taxon>
        <taxon>Actinomycetota</taxon>
        <taxon>Actinomycetes</taxon>
        <taxon>Micrococcales</taxon>
        <taxon>Brevibacteriaceae</taxon>
        <taxon>Spelaeicoccus</taxon>
    </lineage>
</organism>
<feature type="transmembrane region" description="Helical" evidence="1">
    <location>
        <begin position="70"/>
        <end position="91"/>
    </location>
</feature>
<dbReference type="Proteomes" id="UP000539111">
    <property type="component" value="Unassembled WGS sequence"/>
</dbReference>
<protein>
    <submittedName>
        <fullName evidence="2">Uncharacterized protein</fullName>
    </submittedName>
</protein>
<feature type="transmembrane region" description="Helical" evidence="1">
    <location>
        <begin position="123"/>
        <end position="145"/>
    </location>
</feature>
<keyword evidence="1" id="KW-0812">Transmembrane</keyword>
<keyword evidence="3" id="KW-1185">Reference proteome</keyword>
<dbReference type="RefSeq" id="WP_179428589.1">
    <property type="nucleotide sequence ID" value="NZ_JACBZP010000001.1"/>
</dbReference>
<comment type="caution">
    <text evidence="2">The sequence shown here is derived from an EMBL/GenBank/DDBJ whole genome shotgun (WGS) entry which is preliminary data.</text>
</comment>
<evidence type="ECO:0000313" key="2">
    <source>
        <dbReference type="EMBL" id="NYI68210.1"/>
    </source>
</evidence>
<dbReference type="AlphaFoldDB" id="A0A7Z0II64"/>
<proteinExistence type="predicted"/>
<dbReference type="EMBL" id="JACBZP010000001">
    <property type="protein sequence ID" value="NYI68210.1"/>
    <property type="molecule type" value="Genomic_DNA"/>
</dbReference>
<reference evidence="2 3" key="1">
    <citation type="submission" date="2020-07" db="EMBL/GenBank/DDBJ databases">
        <title>Sequencing the genomes of 1000 actinobacteria strains.</title>
        <authorList>
            <person name="Klenk H.-P."/>
        </authorList>
    </citation>
    <scope>NUCLEOTIDE SEQUENCE [LARGE SCALE GENOMIC DNA]</scope>
    <source>
        <strain evidence="2 3">DSM 26341</strain>
    </source>
</reference>
<name>A0A7Z0II64_9MICO</name>
<sequence>MSSITSKPARLHTGHAAGVRAIADVAERWVATLGVVLCSVQIGLAALGFWGANLHPGNEAADRAAFAPHAMMGSVLQWVSIALLILGLIALSNWKSWVLPLIAGVLLWLVQGPLVGLGFSVSIWFGFAHAVSGTVITAALVWLMVDRWKHR</sequence>